<accession>A0A172RWZ0</accession>
<feature type="domain" description="Nif11" evidence="1">
    <location>
        <begin position="7"/>
        <end position="39"/>
    </location>
</feature>
<dbReference type="EMBL" id="FOEC01000003">
    <property type="protein sequence ID" value="SEO63808.1"/>
    <property type="molecule type" value="Genomic_DNA"/>
</dbReference>
<sequence>MDFKDLSPELRDKAKACKNPEELLKLAKEEGYELSDDDLDGISGGWSCDSFGERSDCHLNQWYE</sequence>
<evidence type="ECO:0000313" key="2">
    <source>
        <dbReference type="EMBL" id="SEO63808.1"/>
    </source>
</evidence>
<evidence type="ECO:0000313" key="3">
    <source>
        <dbReference type="Proteomes" id="UP000182975"/>
    </source>
</evidence>
<name>A0A172RWZ0_9ACTN</name>
<organism evidence="2 3">
    <name type="scientific">Denitrobacterium detoxificans</name>
    <dbReference type="NCBI Taxonomy" id="79604"/>
    <lineage>
        <taxon>Bacteria</taxon>
        <taxon>Bacillati</taxon>
        <taxon>Actinomycetota</taxon>
        <taxon>Coriobacteriia</taxon>
        <taxon>Eggerthellales</taxon>
        <taxon>Eggerthellaceae</taxon>
        <taxon>Denitrobacterium</taxon>
    </lineage>
</organism>
<protein>
    <submittedName>
        <fullName evidence="2">Nif11-like leader peptide domain-containing protein</fullName>
    </submittedName>
</protein>
<proteinExistence type="predicted"/>
<gene>
    <name evidence="2" type="ORF">SAMN02910314_00748</name>
</gene>
<dbReference type="NCBIfam" id="TIGR03798">
    <property type="entry name" value="leader_Nif11"/>
    <property type="match status" value="1"/>
</dbReference>
<dbReference type="AlphaFoldDB" id="A0A172RWZ0"/>
<dbReference type="RefSeq" id="WP_066661112.1">
    <property type="nucleotide sequence ID" value="NZ_CP011402.1"/>
</dbReference>
<dbReference type="InterPro" id="IPR022516">
    <property type="entry name" value="CHP03798_Ocin"/>
</dbReference>
<keyword evidence="3" id="KW-1185">Reference proteome</keyword>
<dbReference type="Pfam" id="PF07862">
    <property type="entry name" value="Nif11"/>
    <property type="match status" value="1"/>
</dbReference>
<dbReference type="KEGG" id="ddt:AAY81_02840"/>
<dbReference type="Proteomes" id="UP000182975">
    <property type="component" value="Unassembled WGS sequence"/>
</dbReference>
<evidence type="ECO:0000259" key="1">
    <source>
        <dbReference type="Pfam" id="PF07862"/>
    </source>
</evidence>
<reference evidence="3" key="1">
    <citation type="submission" date="2016-10" db="EMBL/GenBank/DDBJ databases">
        <authorList>
            <person name="Varghese N."/>
        </authorList>
    </citation>
    <scope>NUCLEOTIDE SEQUENCE [LARGE SCALE GENOMIC DNA]</scope>
    <source>
        <strain evidence="3">DSM 21843</strain>
    </source>
</reference>
<dbReference type="InterPro" id="IPR012903">
    <property type="entry name" value="Nif11"/>
</dbReference>